<dbReference type="GO" id="GO:0009423">
    <property type="term" value="P:chorismate biosynthetic process"/>
    <property type="evidence" value="ECO:0007669"/>
    <property type="project" value="UniProtKB-UniRule"/>
</dbReference>
<feature type="binding site" evidence="7 9">
    <location>
        <position position="75"/>
    </location>
    <ligand>
        <name>substrate</name>
    </ligand>
</feature>
<dbReference type="GO" id="GO:0019631">
    <property type="term" value="P:quinate catabolic process"/>
    <property type="evidence" value="ECO:0007669"/>
    <property type="project" value="TreeGrafter"/>
</dbReference>
<dbReference type="Pfam" id="PF01220">
    <property type="entry name" value="DHquinase_II"/>
    <property type="match status" value="1"/>
</dbReference>
<organism evidence="11 12">
    <name type="scientific">Jeotgalibacillus soli</name>
    <dbReference type="NCBI Taxonomy" id="889306"/>
    <lineage>
        <taxon>Bacteria</taxon>
        <taxon>Bacillati</taxon>
        <taxon>Bacillota</taxon>
        <taxon>Bacilli</taxon>
        <taxon>Bacillales</taxon>
        <taxon>Caryophanaceae</taxon>
        <taxon>Jeotgalibacillus</taxon>
    </lineage>
</organism>
<dbReference type="GO" id="GO:0003855">
    <property type="term" value="F:3-dehydroquinate dehydratase activity"/>
    <property type="evidence" value="ECO:0007669"/>
    <property type="project" value="UniProtKB-UniRule"/>
</dbReference>
<evidence type="ECO:0000256" key="9">
    <source>
        <dbReference type="PIRSR" id="PIRSR001399-2"/>
    </source>
</evidence>
<evidence type="ECO:0000256" key="10">
    <source>
        <dbReference type="PIRSR" id="PIRSR001399-3"/>
    </source>
</evidence>
<dbReference type="CDD" id="cd00466">
    <property type="entry name" value="DHQase_II"/>
    <property type="match status" value="1"/>
</dbReference>
<accession>A0A0C2R256</accession>
<evidence type="ECO:0000256" key="3">
    <source>
        <dbReference type="ARBA" id="ARBA00011037"/>
    </source>
</evidence>
<evidence type="ECO:0000256" key="4">
    <source>
        <dbReference type="ARBA" id="ARBA00011193"/>
    </source>
</evidence>
<comment type="pathway">
    <text evidence="2 7">Metabolic intermediate biosynthesis; chorismate biosynthesis; chorismate from D-erythrose 4-phosphate and phosphoenolpyruvate: step 3/7.</text>
</comment>
<dbReference type="NCBIfam" id="NF003805">
    <property type="entry name" value="PRK05395.1-2"/>
    <property type="match status" value="1"/>
</dbReference>
<evidence type="ECO:0000256" key="8">
    <source>
        <dbReference type="PIRSR" id="PIRSR001399-1"/>
    </source>
</evidence>
<dbReference type="PIRSF" id="PIRSF001399">
    <property type="entry name" value="DHquinase_II"/>
    <property type="match status" value="1"/>
</dbReference>
<feature type="binding site" evidence="7 9">
    <location>
        <position position="88"/>
    </location>
    <ligand>
        <name>substrate</name>
    </ligand>
</feature>
<dbReference type="PANTHER" id="PTHR21272:SF3">
    <property type="entry name" value="CATABOLIC 3-DEHYDROQUINASE"/>
    <property type="match status" value="1"/>
</dbReference>
<reference evidence="11 12" key="1">
    <citation type="submission" date="2015-01" db="EMBL/GenBank/DDBJ databases">
        <title>Genome sequencing of Jeotgalibacillus soli.</title>
        <authorList>
            <person name="Goh K.M."/>
            <person name="Chan K.-G."/>
            <person name="Yaakop A.S."/>
            <person name="Ee R."/>
            <person name="Gan H.M."/>
            <person name="Chan C.S."/>
        </authorList>
    </citation>
    <scope>NUCLEOTIDE SEQUENCE [LARGE SCALE GENOMIC DNA]</scope>
    <source>
        <strain evidence="11 12">P9</strain>
    </source>
</reference>
<dbReference type="NCBIfam" id="NF003804">
    <property type="entry name" value="PRK05395.1-1"/>
    <property type="match status" value="1"/>
</dbReference>
<dbReference type="EC" id="4.2.1.10" evidence="5 7"/>
<dbReference type="PROSITE" id="PS01029">
    <property type="entry name" value="DEHYDROQUINASE_II"/>
    <property type="match status" value="1"/>
</dbReference>
<feature type="binding site" evidence="7 9">
    <location>
        <position position="112"/>
    </location>
    <ligand>
        <name>substrate</name>
    </ligand>
</feature>
<evidence type="ECO:0000256" key="5">
    <source>
        <dbReference type="ARBA" id="ARBA00012060"/>
    </source>
</evidence>
<comment type="subunit">
    <text evidence="4 7">Homododecamer.</text>
</comment>
<dbReference type="PATRIC" id="fig|889306.3.peg.3350"/>
<evidence type="ECO:0000256" key="1">
    <source>
        <dbReference type="ARBA" id="ARBA00001864"/>
    </source>
</evidence>
<dbReference type="EMBL" id="JXRP01000019">
    <property type="protein sequence ID" value="KIL44370.1"/>
    <property type="molecule type" value="Genomic_DNA"/>
</dbReference>
<dbReference type="Gene3D" id="3.40.50.9100">
    <property type="entry name" value="Dehydroquinase, class II"/>
    <property type="match status" value="1"/>
</dbReference>
<sequence>MTRLLLLNGPNLNRLGLREPRVYGHTTLEQIEEKLTQLAKEHGVTLLSKQSNHEGVLIDAIHEAAAQKWDGILFNPGAYSHTSIGLRDAIASIEVPVIEIHISNIHARESFRHHSHISAVSIGQIVGLGVYGYELALSAMINHIKGEQL</sequence>
<keyword evidence="7" id="KW-0057">Aromatic amino acid biosynthesis</keyword>
<keyword evidence="12" id="KW-1185">Reference proteome</keyword>
<dbReference type="AlphaFoldDB" id="A0A0C2R256"/>
<gene>
    <name evidence="7" type="primary">aroQ</name>
    <name evidence="11" type="ORF">KP78_33340</name>
</gene>
<dbReference type="RefSeq" id="WP_041090243.1">
    <property type="nucleotide sequence ID" value="NZ_JXRP01000019.1"/>
</dbReference>
<comment type="catalytic activity">
    <reaction evidence="1 7">
        <text>3-dehydroquinate = 3-dehydroshikimate + H2O</text>
        <dbReference type="Rhea" id="RHEA:21096"/>
        <dbReference type="ChEBI" id="CHEBI:15377"/>
        <dbReference type="ChEBI" id="CHEBI:16630"/>
        <dbReference type="ChEBI" id="CHEBI:32364"/>
        <dbReference type="EC" id="4.2.1.10"/>
    </reaction>
</comment>
<dbReference type="InterPro" id="IPR036441">
    <property type="entry name" value="DHquinase_II_sf"/>
</dbReference>
<comment type="caution">
    <text evidence="11">The sequence shown here is derived from an EMBL/GenBank/DDBJ whole genome shotgun (WGS) entry which is preliminary data.</text>
</comment>
<dbReference type="Proteomes" id="UP000031938">
    <property type="component" value="Unassembled WGS sequence"/>
</dbReference>
<dbReference type="SUPFAM" id="SSF52304">
    <property type="entry name" value="Type II 3-dehydroquinate dehydratase"/>
    <property type="match status" value="1"/>
</dbReference>
<feature type="active site" description="Proton donor" evidence="7 8">
    <location>
        <position position="101"/>
    </location>
</feature>
<dbReference type="OrthoDB" id="9790793at2"/>
<dbReference type="GO" id="GO:0009073">
    <property type="term" value="P:aromatic amino acid family biosynthetic process"/>
    <property type="evidence" value="ECO:0007669"/>
    <property type="project" value="UniProtKB-KW"/>
</dbReference>
<keyword evidence="7" id="KW-0028">Amino-acid biosynthesis</keyword>
<dbReference type="STRING" id="889306.KP78_33340"/>
<evidence type="ECO:0000256" key="6">
    <source>
        <dbReference type="ARBA" id="ARBA00023239"/>
    </source>
</evidence>
<dbReference type="NCBIfam" id="NF003806">
    <property type="entry name" value="PRK05395.1-3"/>
    <property type="match status" value="1"/>
</dbReference>
<dbReference type="NCBIfam" id="TIGR01088">
    <property type="entry name" value="aroQ"/>
    <property type="match status" value="1"/>
</dbReference>
<dbReference type="UniPathway" id="UPA00053">
    <property type="reaction ID" value="UER00086"/>
</dbReference>
<feature type="binding site" evidence="7 9">
    <location>
        <begin position="102"/>
        <end position="103"/>
    </location>
    <ligand>
        <name>substrate</name>
    </ligand>
</feature>
<evidence type="ECO:0000256" key="2">
    <source>
        <dbReference type="ARBA" id="ARBA00004902"/>
    </source>
</evidence>
<dbReference type="InterPro" id="IPR001874">
    <property type="entry name" value="DHquinase_II"/>
</dbReference>
<dbReference type="PANTHER" id="PTHR21272">
    <property type="entry name" value="CATABOLIC 3-DEHYDROQUINASE"/>
    <property type="match status" value="1"/>
</dbReference>
<proteinExistence type="inferred from homology"/>
<feature type="binding site" evidence="7 9">
    <location>
        <position position="81"/>
    </location>
    <ligand>
        <name>substrate</name>
    </ligand>
</feature>
<evidence type="ECO:0000313" key="12">
    <source>
        <dbReference type="Proteomes" id="UP000031938"/>
    </source>
</evidence>
<protein>
    <recommendedName>
        <fullName evidence="5 7">3-dehydroquinate dehydratase</fullName>
        <shortName evidence="7">3-dehydroquinase</shortName>
        <ecNumber evidence="5 7">4.2.1.10</ecNumber>
    </recommendedName>
    <alternativeName>
        <fullName evidence="7">Type II DHQase</fullName>
    </alternativeName>
</protein>
<dbReference type="NCBIfam" id="NF003807">
    <property type="entry name" value="PRK05395.1-4"/>
    <property type="match status" value="1"/>
</dbReference>
<comment type="function">
    <text evidence="7">Catalyzes a trans-dehydration via an enolate intermediate.</text>
</comment>
<keyword evidence="6 7" id="KW-0456">Lyase</keyword>
<feature type="active site" description="Proton acceptor" evidence="7 8">
    <location>
        <position position="23"/>
    </location>
</feature>
<feature type="site" description="Transition state stabilizer" evidence="7 10">
    <location>
        <position position="18"/>
    </location>
</feature>
<comment type="similarity">
    <text evidence="3 7">Belongs to the type-II 3-dehydroquinase family.</text>
</comment>
<evidence type="ECO:0000313" key="11">
    <source>
        <dbReference type="EMBL" id="KIL44370.1"/>
    </source>
</evidence>
<evidence type="ECO:0000256" key="7">
    <source>
        <dbReference type="HAMAP-Rule" id="MF_00169"/>
    </source>
</evidence>
<dbReference type="InterPro" id="IPR018509">
    <property type="entry name" value="DHquinase_II_CS"/>
</dbReference>
<dbReference type="GO" id="GO:0008652">
    <property type="term" value="P:amino acid biosynthetic process"/>
    <property type="evidence" value="ECO:0007669"/>
    <property type="project" value="UniProtKB-KW"/>
</dbReference>
<name>A0A0C2R256_9BACL</name>
<dbReference type="HAMAP" id="MF_00169">
    <property type="entry name" value="AroQ"/>
    <property type="match status" value="1"/>
</dbReference>